<organism evidence="2 3">
    <name type="scientific">Romanomermis culicivorax</name>
    <name type="common">Nematode worm</name>
    <dbReference type="NCBI Taxonomy" id="13658"/>
    <lineage>
        <taxon>Eukaryota</taxon>
        <taxon>Metazoa</taxon>
        <taxon>Ecdysozoa</taxon>
        <taxon>Nematoda</taxon>
        <taxon>Enoplea</taxon>
        <taxon>Dorylaimia</taxon>
        <taxon>Mermithida</taxon>
        <taxon>Mermithoidea</taxon>
        <taxon>Mermithidae</taxon>
        <taxon>Romanomermis</taxon>
    </lineage>
</organism>
<dbReference type="Proteomes" id="UP000887565">
    <property type="component" value="Unplaced"/>
</dbReference>
<reference evidence="3" key="1">
    <citation type="submission" date="2022-11" db="UniProtKB">
        <authorList>
            <consortium name="WormBaseParasite"/>
        </authorList>
    </citation>
    <scope>IDENTIFICATION</scope>
</reference>
<feature type="transmembrane region" description="Helical" evidence="1">
    <location>
        <begin position="46"/>
        <end position="64"/>
    </location>
</feature>
<name>A0A915L160_ROMCU</name>
<accession>A0A915L160</accession>
<keyword evidence="1" id="KW-0472">Membrane</keyword>
<keyword evidence="1" id="KW-1133">Transmembrane helix</keyword>
<evidence type="ECO:0000256" key="1">
    <source>
        <dbReference type="SAM" id="Phobius"/>
    </source>
</evidence>
<dbReference type="WBParaSite" id="nRc.2.0.1.t44445-RA">
    <property type="protein sequence ID" value="nRc.2.0.1.t44445-RA"/>
    <property type="gene ID" value="nRc.2.0.1.g44445"/>
</dbReference>
<proteinExistence type="predicted"/>
<evidence type="ECO:0000313" key="3">
    <source>
        <dbReference type="WBParaSite" id="nRc.2.0.1.t44445-RA"/>
    </source>
</evidence>
<protein>
    <submittedName>
        <fullName evidence="3">Transmembrane protein</fullName>
    </submittedName>
</protein>
<evidence type="ECO:0000313" key="2">
    <source>
        <dbReference type="Proteomes" id="UP000887565"/>
    </source>
</evidence>
<keyword evidence="1" id="KW-0812">Transmembrane</keyword>
<keyword evidence="2" id="KW-1185">Reference proteome</keyword>
<sequence length="127" mass="14378">MDGKVEPEGFCLCTSLSNGKSSSQTVSMVDFVDLRLDNRWSSSKSLAIFLCFLVLMLLLFINVGQVQISLAAILSTNNTQLGDLFSRRRFLNASKQEKVEKGECEPEVDEDDEFLENFRSTEIGWLW</sequence>
<dbReference type="AlphaFoldDB" id="A0A915L160"/>